<accession>A0A1E5PKC2</accession>
<organism evidence="1 2">
    <name type="scientific">Streptomyces subrutilus</name>
    <dbReference type="NCBI Taxonomy" id="36818"/>
    <lineage>
        <taxon>Bacteria</taxon>
        <taxon>Bacillati</taxon>
        <taxon>Actinomycetota</taxon>
        <taxon>Actinomycetes</taxon>
        <taxon>Kitasatosporales</taxon>
        <taxon>Streptomycetaceae</taxon>
        <taxon>Streptomyces</taxon>
    </lineage>
</organism>
<keyword evidence="2" id="KW-1185">Reference proteome</keyword>
<gene>
    <name evidence="1" type="ORF">BGK67_00190</name>
</gene>
<evidence type="ECO:0000313" key="2">
    <source>
        <dbReference type="Proteomes" id="UP000095705"/>
    </source>
</evidence>
<proteinExistence type="predicted"/>
<dbReference type="AlphaFoldDB" id="A0A1E5PKC2"/>
<reference evidence="1 2" key="1">
    <citation type="submission" date="2016-08" db="EMBL/GenBank/DDBJ databases">
        <title>The complete genome of Streptomyces subrutilus 10-1-1.</title>
        <authorList>
            <person name="Chen X."/>
        </authorList>
    </citation>
    <scope>NUCLEOTIDE SEQUENCE [LARGE SCALE GENOMIC DNA]</scope>
    <source>
        <strain evidence="1 2">10-1-1</strain>
    </source>
</reference>
<evidence type="ECO:0000313" key="1">
    <source>
        <dbReference type="EMBL" id="OEJ30018.1"/>
    </source>
</evidence>
<name>A0A1E5PKC2_9ACTN</name>
<dbReference type="OrthoDB" id="4200606at2"/>
<dbReference type="EMBL" id="MEHK01000001">
    <property type="protein sequence ID" value="OEJ30018.1"/>
    <property type="molecule type" value="Genomic_DNA"/>
</dbReference>
<dbReference type="Proteomes" id="UP000095705">
    <property type="component" value="Unassembled WGS sequence"/>
</dbReference>
<sequence length="145" mass="15524">MHEHSRGALSGGFTDLGAVLADIADVIEAAVEAGIEQDIITTLTTAPEITELAELTRRMITHCKSLAVGLGEIPLAQRSTRAAGALRDWTDVASAEPQADVSHDETGDLSYVRMLALIARSMLKALREQRTSRSFVGRIDLPPAC</sequence>
<protein>
    <submittedName>
        <fullName evidence="1">Uncharacterized protein</fullName>
    </submittedName>
</protein>
<dbReference type="STRING" id="36818.BGK67_00190"/>
<dbReference type="RefSeq" id="WP_069918134.1">
    <property type="nucleotide sequence ID" value="NZ_MEHK01000001.1"/>
</dbReference>
<comment type="caution">
    <text evidence="1">The sequence shown here is derived from an EMBL/GenBank/DDBJ whole genome shotgun (WGS) entry which is preliminary data.</text>
</comment>